<accession>A0A2G6MST9</accession>
<dbReference type="GO" id="GO:0004458">
    <property type="term" value="F:D-lactate dehydrogenase (cytochrome) activity"/>
    <property type="evidence" value="ECO:0007669"/>
    <property type="project" value="TreeGrafter"/>
</dbReference>
<comment type="caution">
    <text evidence="4">The sequence shown here is derived from an EMBL/GenBank/DDBJ whole genome shotgun (WGS) entry which is preliminary data.</text>
</comment>
<gene>
    <name evidence="4" type="ORF">CSA25_02240</name>
</gene>
<evidence type="ECO:0000259" key="3">
    <source>
        <dbReference type="PROSITE" id="PS51387"/>
    </source>
</evidence>
<dbReference type="SUPFAM" id="SSF55103">
    <property type="entry name" value="FAD-linked oxidases, C-terminal domain"/>
    <property type="match status" value="1"/>
</dbReference>
<dbReference type="SUPFAM" id="SSF56176">
    <property type="entry name" value="FAD-binding/transporter-associated domain-like"/>
    <property type="match status" value="1"/>
</dbReference>
<dbReference type="Gene3D" id="3.30.43.10">
    <property type="entry name" value="Uridine Diphospho-n-acetylenolpyruvylglucosamine Reductase, domain 2"/>
    <property type="match status" value="1"/>
</dbReference>
<dbReference type="InterPro" id="IPR016167">
    <property type="entry name" value="FAD-bd_PCMH_sub1"/>
</dbReference>
<dbReference type="InterPro" id="IPR006094">
    <property type="entry name" value="Oxid_FAD_bind_N"/>
</dbReference>
<dbReference type="InterPro" id="IPR016169">
    <property type="entry name" value="FAD-bd_PCMH_sub2"/>
</dbReference>
<dbReference type="Proteomes" id="UP000231203">
    <property type="component" value="Unassembled WGS sequence"/>
</dbReference>
<evidence type="ECO:0000313" key="4">
    <source>
        <dbReference type="EMBL" id="PIE63032.1"/>
    </source>
</evidence>
<protein>
    <submittedName>
        <fullName evidence="4">FAD-linked oxidase</fullName>
    </submittedName>
</protein>
<dbReference type="InterPro" id="IPR016164">
    <property type="entry name" value="FAD-linked_Oxase-like_C"/>
</dbReference>
<sequence length="533" mass="59631">MIPIQKFKDIVGDAFVFTDESTMKRYARVTLPKSTTPAAVLKPSNSSEVTDIIKTAKEYHVGIYPVSRGCNWGYGSACAVGDGQVILDLSRMNRIIHVDETLAYAVIEPGVTQIQLVSYLKENNLSLWLDCSGSGPDASVLGNTLERGFGHTPYGDHFLHTCGMEVILGDGRTLKTGYGHYDNAQATHVFKYGIGPYMDGLFTQSNFGVVTRVGIWLMPAPECLNMFYCSVPRDRDLAAVVDVLRPLKLSGQIRSLIHIGNDLRVFSSFNQYPWEKAGNKTPLSDDLRQLLCKKGKFGAWNVSGAIYGTRAQVRMTRKELKKVLKPLGQIRFIGDRTLGLVNRLAGVFDRFSLFPDLKTRFQTLNKVYGLLKGEPTDAFLFGTLWRVKRSVNPESVANPLDFNAGMMWIAPIMPMTGEAAQRLIQLVNPVFEQYGFEPLVTVSLITERAMVSVITISYDRDDQNECKRAQECYDAFFSLIMSQGYAPYRTNIHTMKKLAEGSQTFWEITKEIKSVLDPEGIIAPGRYQPFDKV</sequence>
<dbReference type="PROSITE" id="PS51387">
    <property type="entry name" value="FAD_PCMH"/>
    <property type="match status" value="1"/>
</dbReference>
<reference evidence="4 5" key="1">
    <citation type="submission" date="2017-10" db="EMBL/GenBank/DDBJ databases">
        <title>Novel microbial diversity and functional potential in the marine mammal oral microbiome.</title>
        <authorList>
            <person name="Dudek N.K."/>
            <person name="Sun C.L."/>
            <person name="Burstein D."/>
            <person name="Kantor R.S."/>
            <person name="Aliaga Goltsman D.S."/>
            <person name="Bik E.M."/>
            <person name="Thomas B.C."/>
            <person name="Banfield J.F."/>
            <person name="Relman D.A."/>
        </authorList>
    </citation>
    <scope>NUCLEOTIDE SEQUENCE [LARGE SCALE GENOMIC DNA]</scope>
    <source>
        <strain evidence="4">DOLJORAL78_47_202</strain>
    </source>
</reference>
<dbReference type="GO" id="GO:0008720">
    <property type="term" value="F:D-lactate dehydrogenase (NAD+) activity"/>
    <property type="evidence" value="ECO:0007669"/>
    <property type="project" value="TreeGrafter"/>
</dbReference>
<evidence type="ECO:0000256" key="1">
    <source>
        <dbReference type="ARBA" id="ARBA00022630"/>
    </source>
</evidence>
<keyword evidence="2" id="KW-0274">FAD</keyword>
<feature type="domain" description="FAD-binding PCMH-type" evidence="3">
    <location>
        <begin position="33"/>
        <end position="220"/>
    </location>
</feature>
<dbReference type="InterPro" id="IPR016171">
    <property type="entry name" value="Vanillyl_alc_oxidase_C-sub2"/>
</dbReference>
<dbReference type="Gene3D" id="1.10.45.10">
    <property type="entry name" value="Vanillyl-alcohol Oxidase, Chain A, domain 4"/>
    <property type="match status" value="1"/>
</dbReference>
<dbReference type="InterPro" id="IPR016166">
    <property type="entry name" value="FAD-bd_PCMH"/>
</dbReference>
<organism evidence="4 5">
    <name type="scientific">Desulfobacter postgatei</name>
    <dbReference type="NCBI Taxonomy" id="2293"/>
    <lineage>
        <taxon>Bacteria</taxon>
        <taxon>Pseudomonadati</taxon>
        <taxon>Thermodesulfobacteriota</taxon>
        <taxon>Desulfobacteria</taxon>
        <taxon>Desulfobacterales</taxon>
        <taxon>Desulfobacteraceae</taxon>
        <taxon>Desulfobacter</taxon>
    </lineage>
</organism>
<dbReference type="EMBL" id="PDTI01000020">
    <property type="protein sequence ID" value="PIE63032.1"/>
    <property type="molecule type" value="Genomic_DNA"/>
</dbReference>
<keyword evidence="1" id="KW-0285">Flavoprotein</keyword>
<dbReference type="Pfam" id="PF01565">
    <property type="entry name" value="FAD_binding_4"/>
    <property type="match status" value="1"/>
</dbReference>
<dbReference type="InterPro" id="IPR036318">
    <property type="entry name" value="FAD-bd_PCMH-like_sf"/>
</dbReference>
<dbReference type="InterPro" id="IPR016170">
    <property type="entry name" value="Cytok_DH_C_sf"/>
</dbReference>
<proteinExistence type="predicted"/>
<dbReference type="GO" id="GO:1903457">
    <property type="term" value="P:lactate catabolic process"/>
    <property type="evidence" value="ECO:0007669"/>
    <property type="project" value="TreeGrafter"/>
</dbReference>
<dbReference type="PANTHER" id="PTHR11748">
    <property type="entry name" value="D-LACTATE DEHYDROGENASE"/>
    <property type="match status" value="1"/>
</dbReference>
<evidence type="ECO:0000256" key="2">
    <source>
        <dbReference type="ARBA" id="ARBA00022827"/>
    </source>
</evidence>
<dbReference type="Gene3D" id="3.30.465.10">
    <property type="match status" value="1"/>
</dbReference>
<dbReference type="GO" id="GO:0071949">
    <property type="term" value="F:FAD binding"/>
    <property type="evidence" value="ECO:0007669"/>
    <property type="project" value="InterPro"/>
</dbReference>
<dbReference type="PANTHER" id="PTHR11748:SF114">
    <property type="entry name" value="ARYL-ALCOHOL OXIDASE VANILLYL-ALCOHOL OXIDASE (AFU_ORTHOLOGUE AFUA_3G09500)-RELATED"/>
    <property type="match status" value="1"/>
</dbReference>
<name>A0A2G6MST9_9BACT</name>
<dbReference type="AlphaFoldDB" id="A0A2G6MST9"/>
<dbReference type="Gene3D" id="3.40.462.10">
    <property type="entry name" value="FAD-linked oxidases, C-terminal domain"/>
    <property type="match status" value="1"/>
</dbReference>
<evidence type="ECO:0000313" key="5">
    <source>
        <dbReference type="Proteomes" id="UP000231203"/>
    </source>
</evidence>